<accession>A0A158Q5Y3</accession>
<dbReference type="AlphaFoldDB" id="A0A158Q5Y3"/>
<dbReference type="GO" id="GO:0005737">
    <property type="term" value="C:cytoplasm"/>
    <property type="evidence" value="ECO:0007669"/>
    <property type="project" value="TreeGrafter"/>
</dbReference>
<feature type="domain" description="Arrestin C-terminal-like" evidence="2">
    <location>
        <begin position="1"/>
        <end position="136"/>
    </location>
</feature>
<dbReference type="InterPro" id="IPR011022">
    <property type="entry name" value="Arrestin_C-like"/>
</dbReference>
<evidence type="ECO:0000313" key="4">
    <source>
        <dbReference type="Proteomes" id="UP000038040"/>
    </source>
</evidence>
<dbReference type="SMART" id="SM01017">
    <property type="entry name" value="Arrestin_C"/>
    <property type="match status" value="2"/>
</dbReference>
<gene>
    <name evidence="3" type="ORF">DME_LOCUS10412</name>
</gene>
<comment type="similarity">
    <text evidence="1">Belongs to the arrestin family.</text>
</comment>
<evidence type="ECO:0000313" key="5">
    <source>
        <dbReference type="Proteomes" id="UP000274756"/>
    </source>
</evidence>
<dbReference type="Pfam" id="PF02752">
    <property type="entry name" value="Arrestin_C"/>
    <property type="match status" value="1"/>
</dbReference>
<evidence type="ECO:0000256" key="1">
    <source>
        <dbReference type="ARBA" id="ARBA00005298"/>
    </source>
</evidence>
<dbReference type="WBParaSite" id="DME_0000856501-mRNA-1">
    <property type="protein sequence ID" value="DME_0000856501-mRNA-1"/>
    <property type="gene ID" value="DME_0000856501"/>
</dbReference>
<sequence>MDCIKNFDIHLEKDIYCSGELINGTAIIENGNDIKVTGIIILLRGKAHAELKITKSGERRTLKDDHYILDEKILVWGKEYYDGSSTTSVLASGLYKFPFVFQLPQCSLPCSLETKLGTIRYYIKVIVDTPFVCSPQAMKYFTIIGPIIDCMESKYLKPLVAQDRKTVCCCWCRRGVLALRFKLERTAYMCGENIRAQALIENYQNSTVCINMKLIQHVEYFIDRGAIGENKSIDCTVFEYRSASVLPHSQGKYDSALEQPLYIPTVPSTLVGVCRLIQIFYIYKVCLEDEKGNESLQMEFPLTIGTLPYNDVKSSRHFIDYDYCSSHVEGGRYVSPEFRLGQVYDGRTLDEGNADDLILYRPVYSKIAYNHHSSSKFIDKNIAVNICN</sequence>
<evidence type="ECO:0000313" key="3">
    <source>
        <dbReference type="EMBL" id="VDN60439.1"/>
    </source>
</evidence>
<dbReference type="PANTHER" id="PTHR11188">
    <property type="entry name" value="ARRESTIN DOMAIN CONTAINING PROTEIN"/>
    <property type="match status" value="1"/>
</dbReference>
<dbReference type="Gene3D" id="2.60.40.640">
    <property type="match status" value="2"/>
</dbReference>
<dbReference type="PANTHER" id="PTHR11188:SF144">
    <property type="entry name" value="ARRESTIN C-TERMINAL-LIKE DOMAIN-CONTAINING PROTEIN"/>
    <property type="match status" value="1"/>
</dbReference>
<proteinExistence type="inferred from homology"/>
<dbReference type="OrthoDB" id="7785529at2759"/>
<dbReference type="InterPro" id="IPR050357">
    <property type="entry name" value="Arrestin_domain-protein"/>
</dbReference>
<evidence type="ECO:0000313" key="6">
    <source>
        <dbReference type="WBParaSite" id="DME_0000856501-mRNA-1"/>
    </source>
</evidence>
<dbReference type="InterPro" id="IPR014752">
    <property type="entry name" value="Arrestin-like_C"/>
</dbReference>
<dbReference type="SUPFAM" id="SSF81296">
    <property type="entry name" value="E set domains"/>
    <property type="match status" value="2"/>
</dbReference>
<protein>
    <submittedName>
        <fullName evidence="6">Arrestin_C domain-containing protein</fullName>
    </submittedName>
</protein>
<name>A0A158Q5Y3_DRAME</name>
<dbReference type="Pfam" id="PF00339">
    <property type="entry name" value="Arrestin_N"/>
    <property type="match status" value="1"/>
</dbReference>
<keyword evidence="5" id="KW-1185">Reference proteome</keyword>
<dbReference type="Proteomes" id="UP000038040">
    <property type="component" value="Unplaced"/>
</dbReference>
<reference evidence="3 5" key="2">
    <citation type="submission" date="2018-11" db="EMBL/GenBank/DDBJ databases">
        <authorList>
            <consortium name="Pathogen Informatics"/>
        </authorList>
    </citation>
    <scope>NUCLEOTIDE SEQUENCE [LARGE SCALE GENOMIC DNA]</scope>
</reference>
<dbReference type="InterPro" id="IPR011021">
    <property type="entry name" value="Arrestin-like_N"/>
</dbReference>
<reference evidence="6" key="1">
    <citation type="submission" date="2016-04" db="UniProtKB">
        <authorList>
            <consortium name="WormBaseParasite"/>
        </authorList>
    </citation>
    <scope>IDENTIFICATION</scope>
</reference>
<dbReference type="Proteomes" id="UP000274756">
    <property type="component" value="Unassembled WGS sequence"/>
</dbReference>
<dbReference type="InterPro" id="IPR014756">
    <property type="entry name" value="Ig_E-set"/>
</dbReference>
<dbReference type="GO" id="GO:0015031">
    <property type="term" value="P:protein transport"/>
    <property type="evidence" value="ECO:0007669"/>
    <property type="project" value="TreeGrafter"/>
</dbReference>
<feature type="domain" description="Arrestin C-terminal-like" evidence="2">
    <location>
        <begin position="173"/>
        <end position="309"/>
    </location>
</feature>
<dbReference type="EMBL" id="UYYG01001216">
    <property type="protein sequence ID" value="VDN60439.1"/>
    <property type="molecule type" value="Genomic_DNA"/>
</dbReference>
<dbReference type="STRING" id="318479.A0A158Q5Y3"/>
<evidence type="ECO:0000259" key="2">
    <source>
        <dbReference type="SMART" id="SM01017"/>
    </source>
</evidence>
<organism evidence="4 6">
    <name type="scientific">Dracunculus medinensis</name>
    <name type="common">Guinea worm</name>
    <dbReference type="NCBI Taxonomy" id="318479"/>
    <lineage>
        <taxon>Eukaryota</taxon>
        <taxon>Metazoa</taxon>
        <taxon>Ecdysozoa</taxon>
        <taxon>Nematoda</taxon>
        <taxon>Chromadorea</taxon>
        <taxon>Rhabditida</taxon>
        <taxon>Spirurina</taxon>
        <taxon>Dracunculoidea</taxon>
        <taxon>Dracunculidae</taxon>
        <taxon>Dracunculus</taxon>
    </lineage>
</organism>